<evidence type="ECO:0000313" key="12">
    <source>
        <dbReference type="Proteomes" id="UP000547444"/>
    </source>
</evidence>
<keyword evidence="4 9" id="KW-0067">ATP-binding</keyword>
<dbReference type="InterPro" id="IPR014017">
    <property type="entry name" value="DNA_helicase_UvrD-like_C"/>
</dbReference>
<evidence type="ECO:0000256" key="1">
    <source>
        <dbReference type="ARBA" id="ARBA00022741"/>
    </source>
</evidence>
<dbReference type="SUPFAM" id="SSF52540">
    <property type="entry name" value="P-loop containing nucleoside triphosphate hydrolases"/>
    <property type="match status" value="1"/>
</dbReference>
<dbReference type="InterPro" id="IPR027417">
    <property type="entry name" value="P-loop_NTPase"/>
</dbReference>
<dbReference type="GO" id="GO:0000725">
    <property type="term" value="P:recombinational repair"/>
    <property type="evidence" value="ECO:0007669"/>
    <property type="project" value="TreeGrafter"/>
</dbReference>
<comment type="caution">
    <text evidence="11">The sequence shown here is derived from an EMBL/GenBank/DDBJ whole genome shotgun (WGS) entry which is preliminary data.</text>
</comment>
<dbReference type="Pfam" id="PF13245">
    <property type="entry name" value="AAA_19"/>
    <property type="match status" value="1"/>
</dbReference>
<keyword evidence="12" id="KW-1185">Reference proteome</keyword>
<evidence type="ECO:0000256" key="5">
    <source>
        <dbReference type="ARBA" id="ARBA00023235"/>
    </source>
</evidence>
<evidence type="ECO:0000256" key="6">
    <source>
        <dbReference type="ARBA" id="ARBA00034617"/>
    </source>
</evidence>
<feature type="binding site" evidence="9">
    <location>
        <begin position="37"/>
        <end position="44"/>
    </location>
    <ligand>
        <name>ATP</name>
        <dbReference type="ChEBI" id="CHEBI:30616"/>
    </ligand>
</feature>
<keyword evidence="1 9" id="KW-0547">Nucleotide-binding</keyword>
<dbReference type="EMBL" id="JAANOW010000001">
    <property type="protein sequence ID" value="NIH93191.1"/>
    <property type="molecule type" value="Genomic_DNA"/>
</dbReference>
<keyword evidence="2 9" id="KW-0378">Hydrolase</keyword>
<keyword evidence="3 9" id="KW-0347">Helicase</keyword>
<dbReference type="GO" id="GO:0005524">
    <property type="term" value="F:ATP binding"/>
    <property type="evidence" value="ECO:0007669"/>
    <property type="project" value="UniProtKB-UniRule"/>
</dbReference>
<gene>
    <name evidence="11" type="ORF">FHU31_000147</name>
</gene>
<protein>
    <recommendedName>
        <fullName evidence="7">DNA 3'-5' helicase</fullName>
        <ecNumber evidence="7">5.6.2.4</ecNumber>
    </recommendedName>
</protein>
<dbReference type="Proteomes" id="UP000547444">
    <property type="component" value="Unassembled WGS sequence"/>
</dbReference>
<keyword evidence="5" id="KW-0413">Isomerase</keyword>
<evidence type="ECO:0000259" key="10">
    <source>
        <dbReference type="PROSITE" id="PS51198"/>
    </source>
</evidence>
<sequence>MATSPVGGAGLGGRITPRGKQSDVVYFDPGQDLVVLGTAGTGKTTMAVLRAKYLAHPMTPNHGPVLLVTYNNALVRYLRHLVPDALGDVAVETYAKFARGYLASIGKMPSGWGNILEGGRLRTTVARAVTSARLEFAHNAFFDRHTGFFVDELAWIADMGIEALDDYLKADRVGRKTALMPGHRSAVWRIRSHYLQHRAADGVPYDWHDLASAVRVGLGNDLRPRKYRHIVIDEGQDLSPEAIRSLVAAVQPGGTVCFFGDYHQQIYGQGLSWRRCGLRVGSVDRFADNLRNTTQIARVAIAMSTMPHMAAAGVDDLVVPVEPAADGTIPTLLKCRDRAAEISEVQRVAVNQSAVGTVGVLARTLEDASRAVAGVPGIRRLKESPSEWWDPSPGIYYGTYHSAKGLEFDVVILPFADSDRLPNQEVVNTLGLTDASSRDGKSLYVAVTRAKAELLVTYTSALSPLLPREPGLWAEVAQ</sequence>
<dbReference type="RefSeq" id="WP_167154672.1">
    <property type="nucleotide sequence ID" value="NZ_JAANOW010000001.1"/>
</dbReference>
<comment type="catalytic activity">
    <reaction evidence="8">
        <text>ATP + H2O = ADP + phosphate + H(+)</text>
        <dbReference type="Rhea" id="RHEA:13065"/>
        <dbReference type="ChEBI" id="CHEBI:15377"/>
        <dbReference type="ChEBI" id="CHEBI:15378"/>
        <dbReference type="ChEBI" id="CHEBI:30616"/>
        <dbReference type="ChEBI" id="CHEBI:43474"/>
        <dbReference type="ChEBI" id="CHEBI:456216"/>
        <dbReference type="EC" id="5.6.2.4"/>
    </reaction>
</comment>
<evidence type="ECO:0000256" key="2">
    <source>
        <dbReference type="ARBA" id="ARBA00022801"/>
    </source>
</evidence>
<dbReference type="PROSITE" id="PS51198">
    <property type="entry name" value="UVRD_HELICASE_ATP_BIND"/>
    <property type="match status" value="1"/>
</dbReference>
<dbReference type="PANTHER" id="PTHR11070">
    <property type="entry name" value="UVRD / RECB / PCRA DNA HELICASE FAMILY MEMBER"/>
    <property type="match status" value="1"/>
</dbReference>
<comment type="catalytic activity">
    <reaction evidence="6">
        <text>Couples ATP hydrolysis with the unwinding of duplex DNA by translocating in the 3'-5' direction.</text>
        <dbReference type="EC" id="5.6.2.4"/>
    </reaction>
</comment>
<dbReference type="InterPro" id="IPR014016">
    <property type="entry name" value="UvrD-like_ATP-bd"/>
</dbReference>
<dbReference type="Pfam" id="PF13361">
    <property type="entry name" value="UvrD_C"/>
    <property type="match status" value="1"/>
</dbReference>
<dbReference type="GO" id="GO:0043138">
    <property type="term" value="F:3'-5' DNA helicase activity"/>
    <property type="evidence" value="ECO:0007669"/>
    <property type="project" value="UniProtKB-EC"/>
</dbReference>
<dbReference type="InterPro" id="IPR000212">
    <property type="entry name" value="DNA_helicase_UvrD/REP"/>
</dbReference>
<dbReference type="PANTHER" id="PTHR11070:SF3">
    <property type="entry name" value="DNA 3'-5' HELICASE"/>
    <property type="match status" value="1"/>
</dbReference>
<proteinExistence type="predicted"/>
<feature type="domain" description="UvrD-like helicase ATP-binding" evidence="10">
    <location>
        <begin position="16"/>
        <end position="305"/>
    </location>
</feature>
<accession>A0A7X5R508</accession>
<evidence type="ECO:0000256" key="9">
    <source>
        <dbReference type="PROSITE-ProRule" id="PRU00560"/>
    </source>
</evidence>
<organism evidence="11 12">
    <name type="scientific">Mycolicibacterium fluoranthenivorans</name>
    <dbReference type="NCBI Taxonomy" id="258505"/>
    <lineage>
        <taxon>Bacteria</taxon>
        <taxon>Bacillati</taxon>
        <taxon>Actinomycetota</taxon>
        <taxon>Actinomycetes</taxon>
        <taxon>Mycobacteriales</taxon>
        <taxon>Mycobacteriaceae</taxon>
        <taxon>Mycolicibacterium</taxon>
    </lineage>
</organism>
<dbReference type="AlphaFoldDB" id="A0A7X5R508"/>
<dbReference type="GO" id="GO:0005829">
    <property type="term" value="C:cytosol"/>
    <property type="evidence" value="ECO:0007669"/>
    <property type="project" value="TreeGrafter"/>
</dbReference>
<dbReference type="EC" id="5.6.2.4" evidence="7"/>
<evidence type="ECO:0000256" key="4">
    <source>
        <dbReference type="ARBA" id="ARBA00022840"/>
    </source>
</evidence>
<name>A0A7X5R508_9MYCO</name>
<evidence type="ECO:0000256" key="7">
    <source>
        <dbReference type="ARBA" id="ARBA00034808"/>
    </source>
</evidence>
<dbReference type="GO" id="GO:0003677">
    <property type="term" value="F:DNA binding"/>
    <property type="evidence" value="ECO:0007669"/>
    <property type="project" value="InterPro"/>
</dbReference>
<dbReference type="GO" id="GO:0016787">
    <property type="term" value="F:hydrolase activity"/>
    <property type="evidence" value="ECO:0007669"/>
    <property type="project" value="UniProtKB-UniRule"/>
</dbReference>
<evidence type="ECO:0000256" key="8">
    <source>
        <dbReference type="ARBA" id="ARBA00048988"/>
    </source>
</evidence>
<evidence type="ECO:0000256" key="3">
    <source>
        <dbReference type="ARBA" id="ARBA00022806"/>
    </source>
</evidence>
<reference evidence="11 12" key="1">
    <citation type="submission" date="2020-03" db="EMBL/GenBank/DDBJ databases">
        <title>Sequencing the genomes of 1000 actinobacteria strains.</title>
        <authorList>
            <person name="Klenk H.-P."/>
        </authorList>
    </citation>
    <scope>NUCLEOTIDE SEQUENCE [LARGE SCALE GENOMIC DNA]</scope>
    <source>
        <strain evidence="11 12">DSM 44556</strain>
    </source>
</reference>
<evidence type="ECO:0000313" key="11">
    <source>
        <dbReference type="EMBL" id="NIH93191.1"/>
    </source>
</evidence>
<dbReference type="Gene3D" id="3.40.50.300">
    <property type="entry name" value="P-loop containing nucleotide triphosphate hydrolases"/>
    <property type="match status" value="2"/>
</dbReference>